<dbReference type="Gene3D" id="3.40.50.2000">
    <property type="entry name" value="Glycogen Phosphorylase B"/>
    <property type="match status" value="1"/>
</dbReference>
<dbReference type="PANTHER" id="PTHR12867:SF6">
    <property type="entry name" value="N-ACETYLGLUCOSAMINYLDIPHOSPHODOLICHOL N-ACETYLGLUCOSAMINYLTRANSFERASE"/>
    <property type="match status" value="1"/>
</dbReference>
<evidence type="ECO:0000256" key="7">
    <source>
        <dbReference type="ARBA" id="ARBA00022679"/>
    </source>
</evidence>
<evidence type="ECO:0000256" key="2">
    <source>
        <dbReference type="ARBA" id="ARBA00006962"/>
    </source>
</evidence>
<feature type="domain" description="Glycosyl transferase family 28 C-terminal" evidence="13">
    <location>
        <begin position="4"/>
        <end position="151"/>
    </location>
</feature>
<keyword evidence="15" id="KW-1185">Reference proteome</keyword>
<evidence type="ECO:0000256" key="6">
    <source>
        <dbReference type="ARBA" id="ARBA00022676"/>
    </source>
</evidence>
<dbReference type="InterPro" id="IPR039042">
    <property type="entry name" value="Alg13-like"/>
</dbReference>
<dbReference type="InterPro" id="IPR007235">
    <property type="entry name" value="Glyco_trans_28_C"/>
</dbReference>
<dbReference type="Pfam" id="PF04101">
    <property type="entry name" value="Glyco_tran_28_C"/>
    <property type="match status" value="1"/>
</dbReference>
<comment type="catalytic activity">
    <reaction evidence="11">
        <text>an N-acetyl-alpha-D-glucosaminyl-diphospho-di-trans,poly-cis-dolichol + UDP-N-acetyl-alpha-D-glucosamine = an N,N'-diacetylchitobiosyl-diphospho-di-trans,poly-cis-dolichol + UDP + H(+)</text>
        <dbReference type="Rhea" id="RHEA:23380"/>
        <dbReference type="Rhea" id="RHEA-COMP:19507"/>
        <dbReference type="Rhea" id="RHEA-COMP:19510"/>
        <dbReference type="ChEBI" id="CHEBI:15378"/>
        <dbReference type="ChEBI" id="CHEBI:57269"/>
        <dbReference type="ChEBI" id="CHEBI:57705"/>
        <dbReference type="ChEBI" id="CHEBI:58223"/>
        <dbReference type="ChEBI" id="CHEBI:58427"/>
        <dbReference type="EC" id="2.4.1.141"/>
    </reaction>
</comment>
<dbReference type="Proteomes" id="UP000452235">
    <property type="component" value="Unassembled WGS sequence"/>
</dbReference>
<evidence type="ECO:0000313" key="15">
    <source>
        <dbReference type="Proteomes" id="UP000452235"/>
    </source>
</evidence>
<evidence type="ECO:0000256" key="4">
    <source>
        <dbReference type="ARBA" id="ARBA00012614"/>
    </source>
</evidence>
<evidence type="ECO:0000256" key="11">
    <source>
        <dbReference type="ARBA" id="ARBA00048184"/>
    </source>
</evidence>
<reference evidence="14 15" key="1">
    <citation type="submission" date="2020-01" db="EMBL/GenBank/DDBJ databases">
        <title>Aspergillus terreus IFO 6365 whole genome shotgun sequence.</title>
        <authorList>
            <person name="Kanamasa S."/>
            <person name="Takahashi H."/>
        </authorList>
    </citation>
    <scope>NUCLEOTIDE SEQUENCE [LARGE SCALE GENOMIC DNA]</scope>
    <source>
        <strain evidence="14 15">IFO 6365</strain>
    </source>
</reference>
<dbReference type="GO" id="GO:0005783">
    <property type="term" value="C:endoplasmic reticulum"/>
    <property type="evidence" value="ECO:0007669"/>
    <property type="project" value="UniProtKB-SubCell"/>
</dbReference>
<evidence type="ECO:0000256" key="1">
    <source>
        <dbReference type="ARBA" id="ARBA00004240"/>
    </source>
</evidence>
<keyword evidence="6 12" id="KW-0328">Glycosyltransferase</keyword>
<dbReference type="AlphaFoldDB" id="A0A5M3Z1K0"/>
<dbReference type="PANTHER" id="PTHR12867">
    <property type="entry name" value="GLYCOSYL TRANSFERASE-RELATED"/>
    <property type="match status" value="1"/>
</dbReference>
<proteinExistence type="inferred from homology"/>
<evidence type="ECO:0000256" key="12">
    <source>
        <dbReference type="RuleBase" id="RU362128"/>
    </source>
</evidence>
<comment type="subunit">
    <text evidence="3 12">Heterodimer with ALG14 to form a functional enzyme.</text>
</comment>
<gene>
    <name evidence="12" type="primary">ALG13</name>
    <name evidence="14" type="ORF">ATEIFO6365_0006045200</name>
</gene>
<evidence type="ECO:0000313" key="14">
    <source>
        <dbReference type="EMBL" id="GFF17115.1"/>
    </source>
</evidence>
<dbReference type="GO" id="GO:0006488">
    <property type="term" value="P:dolichol-linked oligosaccharide biosynthetic process"/>
    <property type="evidence" value="ECO:0007669"/>
    <property type="project" value="InterPro"/>
</dbReference>
<evidence type="ECO:0000256" key="9">
    <source>
        <dbReference type="ARBA" id="ARBA00024804"/>
    </source>
</evidence>
<sequence>MKLCFVTVGATASFHQLVQAVLEETFLSALHQAGYTHLLVQYGKDSRTVFEECLRRHPPGSPGLHGIEIDGFDFNHAGLDKEMRLAQASTSEGRSGGLIISHAGSGSILAGLRLGVPLVVVPNKSLKDNHQEELANELQRQGYVVATSVEQISSAIGRVEALRAQMLTWPPVRSADRKQPRTLEQVMSDEMGFLD</sequence>
<comment type="subcellular location">
    <subcellularLocation>
        <location evidence="1 12">Endoplasmic reticulum</location>
    </subcellularLocation>
</comment>
<dbReference type="EMBL" id="BLJY01000006">
    <property type="protein sequence ID" value="GFF17115.1"/>
    <property type="molecule type" value="Genomic_DNA"/>
</dbReference>
<dbReference type="OrthoDB" id="20273at2759"/>
<comment type="function">
    <text evidence="9 12">Involved in protein N-glycosylation. Essential for the second step of the dolichol-linked oligosaccharide pathway.</text>
</comment>
<comment type="similarity">
    <text evidence="2 12">Belongs to the glycosyltransferase 28 family.</text>
</comment>
<evidence type="ECO:0000259" key="13">
    <source>
        <dbReference type="Pfam" id="PF04101"/>
    </source>
</evidence>
<dbReference type="SUPFAM" id="SSF53756">
    <property type="entry name" value="UDP-Glycosyltransferase/glycogen phosphorylase"/>
    <property type="match status" value="1"/>
</dbReference>
<organism evidence="14 15">
    <name type="scientific">Aspergillus terreus</name>
    <dbReference type="NCBI Taxonomy" id="33178"/>
    <lineage>
        <taxon>Eukaryota</taxon>
        <taxon>Fungi</taxon>
        <taxon>Dikarya</taxon>
        <taxon>Ascomycota</taxon>
        <taxon>Pezizomycotina</taxon>
        <taxon>Eurotiomycetes</taxon>
        <taxon>Eurotiomycetidae</taxon>
        <taxon>Eurotiales</taxon>
        <taxon>Aspergillaceae</taxon>
        <taxon>Aspergillus</taxon>
        <taxon>Aspergillus subgen. Circumdati</taxon>
    </lineage>
</organism>
<accession>A0A5M3Z1K0</accession>
<comment type="caution">
    <text evidence="14">The sequence shown here is derived from an EMBL/GenBank/DDBJ whole genome shotgun (WGS) entry which is preliminary data.</text>
</comment>
<name>A0A5M3Z1K0_ASPTE</name>
<evidence type="ECO:0000256" key="3">
    <source>
        <dbReference type="ARBA" id="ARBA00011198"/>
    </source>
</evidence>
<keyword evidence="8 12" id="KW-0256">Endoplasmic reticulum</keyword>
<protein>
    <recommendedName>
        <fullName evidence="5 12">UDP-N-acetylglucosamine transferase subunit ALG13</fullName>
        <ecNumber evidence="4 12">2.4.1.141</ecNumber>
    </recommendedName>
    <alternativeName>
        <fullName evidence="10 12">Asparagine-linked glycosylation protein 13</fullName>
    </alternativeName>
</protein>
<keyword evidence="7 12" id="KW-0808">Transferase</keyword>
<evidence type="ECO:0000256" key="8">
    <source>
        <dbReference type="ARBA" id="ARBA00022824"/>
    </source>
</evidence>
<dbReference type="EC" id="2.4.1.141" evidence="4 12"/>
<evidence type="ECO:0000256" key="5">
    <source>
        <dbReference type="ARBA" id="ARBA00017468"/>
    </source>
</evidence>
<dbReference type="GO" id="GO:0004577">
    <property type="term" value="F:N-acetylglucosaminyldiphosphodolichol N-acetylglucosaminyltransferase activity"/>
    <property type="evidence" value="ECO:0007669"/>
    <property type="project" value="UniProtKB-EC"/>
</dbReference>
<evidence type="ECO:0000256" key="10">
    <source>
        <dbReference type="ARBA" id="ARBA00032061"/>
    </source>
</evidence>